<protein>
    <recommendedName>
        <fullName evidence="3">SEC-C motif domain protein</fullName>
    </recommendedName>
</protein>
<gene>
    <name evidence="1" type="ORF">HNR50_000412</name>
</gene>
<reference evidence="1 2" key="1">
    <citation type="submission" date="2020-08" db="EMBL/GenBank/DDBJ databases">
        <title>Genomic Encyclopedia of Type Strains, Phase IV (KMG-IV): sequencing the most valuable type-strain genomes for metagenomic binning, comparative biology and taxonomic classification.</title>
        <authorList>
            <person name="Goeker M."/>
        </authorList>
    </citation>
    <scope>NUCLEOTIDE SEQUENCE [LARGE SCALE GENOMIC DNA]</scope>
    <source>
        <strain evidence="1 2">DSM 2461</strain>
    </source>
</reference>
<comment type="caution">
    <text evidence="1">The sequence shown here is derived from an EMBL/GenBank/DDBJ whole genome shotgun (WGS) entry which is preliminary data.</text>
</comment>
<organism evidence="1 2">
    <name type="scientific">Spirochaeta isovalerica</name>
    <dbReference type="NCBI Taxonomy" id="150"/>
    <lineage>
        <taxon>Bacteria</taxon>
        <taxon>Pseudomonadati</taxon>
        <taxon>Spirochaetota</taxon>
        <taxon>Spirochaetia</taxon>
        <taxon>Spirochaetales</taxon>
        <taxon>Spirochaetaceae</taxon>
        <taxon>Spirochaeta</taxon>
    </lineage>
</organism>
<evidence type="ECO:0000313" key="2">
    <source>
        <dbReference type="Proteomes" id="UP000587760"/>
    </source>
</evidence>
<dbReference type="AlphaFoldDB" id="A0A841R721"/>
<keyword evidence="2" id="KW-1185">Reference proteome</keyword>
<dbReference type="EMBL" id="JACHGJ010000001">
    <property type="protein sequence ID" value="MBB6478779.1"/>
    <property type="molecule type" value="Genomic_DNA"/>
</dbReference>
<proteinExistence type="predicted"/>
<dbReference type="RefSeq" id="WP_184742989.1">
    <property type="nucleotide sequence ID" value="NZ_JACHGJ010000001.1"/>
</dbReference>
<dbReference type="Proteomes" id="UP000587760">
    <property type="component" value="Unassembled WGS sequence"/>
</dbReference>
<sequence>MYWKKELKRGKQFLADKELVKAMRCFESAVDNCPVTSSAGLEKSLFFLGITLKKLGRTDSAMRCWHLGRKIRNEGRSRQMISIHSNRYGMYRNGDSDQVEDEKAFFGLQLERYFKTKKAKRFCSEAERDVILDIIGAYWSELQADGNFHQLSIDEKIRFFRNQPVIFPVADISSLNNDSSGEIIYTDFKKGELQSMDDLCSCGSGMLFSQCCGRIKSSVELDSGKF</sequence>
<accession>A0A841R721</accession>
<evidence type="ECO:0000313" key="1">
    <source>
        <dbReference type="EMBL" id="MBB6478779.1"/>
    </source>
</evidence>
<name>A0A841R721_9SPIO</name>
<evidence type="ECO:0008006" key="3">
    <source>
        <dbReference type="Google" id="ProtNLM"/>
    </source>
</evidence>
<dbReference type="InterPro" id="IPR004027">
    <property type="entry name" value="SEC_C_motif"/>
</dbReference>
<dbReference type="Pfam" id="PF02810">
    <property type="entry name" value="SEC-C"/>
    <property type="match status" value="1"/>
</dbReference>